<dbReference type="InterPro" id="IPR006595">
    <property type="entry name" value="CTLH_C"/>
</dbReference>
<dbReference type="PANTHER" id="PTHR12864">
    <property type="entry name" value="RAN BINDING PROTEIN 9-RELATED"/>
    <property type="match status" value="1"/>
</dbReference>
<protein>
    <recommendedName>
        <fullName evidence="1">CTLH domain-containing protein</fullName>
    </recommendedName>
</protein>
<dbReference type="InterPro" id="IPR024964">
    <property type="entry name" value="CTLH/CRA"/>
</dbReference>
<dbReference type="EMBL" id="HBHK01024848">
    <property type="protein sequence ID" value="CAD9704191.1"/>
    <property type="molecule type" value="Transcribed_RNA"/>
</dbReference>
<evidence type="ECO:0000259" key="1">
    <source>
        <dbReference type="PROSITE" id="PS50897"/>
    </source>
</evidence>
<dbReference type="InterPro" id="IPR013144">
    <property type="entry name" value="CRA_dom"/>
</dbReference>
<name>A0A7S2SM91_9STRA</name>
<dbReference type="PROSITE" id="PS50896">
    <property type="entry name" value="LISH"/>
    <property type="match status" value="1"/>
</dbReference>
<dbReference type="SMART" id="SM00757">
    <property type="entry name" value="CRA"/>
    <property type="match status" value="1"/>
</dbReference>
<dbReference type="AlphaFoldDB" id="A0A7S2SM91"/>
<dbReference type="PROSITE" id="PS50897">
    <property type="entry name" value="CTLH"/>
    <property type="match status" value="1"/>
</dbReference>
<sequence>MAKYSKREWDDVLLAAAVPKREMNHLVMDFFLCQGYVEAAREFRKEAVLADDIEGDDIEGIKERNFIRNAILNERFEEAIQHLEQLGTDIFEGNKRLLFRLRKHILIEKIKNGEISEAILFAQVELAPLTAQVADLRKELEEVLSLLLFDDIESSPLSFLLEKEELLVTARKVNAMILQFQGQKSDARLIHLFQEAQWSQDKLEEMHVDFPGIIRVNKKSH</sequence>
<feature type="domain" description="CTLH" evidence="1">
    <location>
        <begin position="60"/>
        <end position="117"/>
    </location>
</feature>
<dbReference type="SMART" id="SM00668">
    <property type="entry name" value="CTLH"/>
    <property type="match status" value="1"/>
</dbReference>
<organism evidence="2">
    <name type="scientific">Mucochytrium quahogii</name>
    <dbReference type="NCBI Taxonomy" id="96639"/>
    <lineage>
        <taxon>Eukaryota</taxon>
        <taxon>Sar</taxon>
        <taxon>Stramenopiles</taxon>
        <taxon>Bigyra</taxon>
        <taxon>Labyrinthulomycetes</taxon>
        <taxon>Thraustochytrida</taxon>
        <taxon>Thraustochytriidae</taxon>
        <taxon>Mucochytrium</taxon>
    </lineage>
</organism>
<accession>A0A7S2SM91</accession>
<dbReference type="SMART" id="SM00667">
    <property type="entry name" value="LisH"/>
    <property type="match status" value="1"/>
</dbReference>
<evidence type="ECO:0000313" key="2">
    <source>
        <dbReference type="EMBL" id="CAD9704191.1"/>
    </source>
</evidence>
<gene>
    <name evidence="2" type="ORF">QSP1433_LOCUS15612</name>
</gene>
<dbReference type="InterPro" id="IPR006594">
    <property type="entry name" value="LisH"/>
</dbReference>
<dbReference type="Pfam" id="PF08513">
    <property type="entry name" value="LisH"/>
    <property type="match status" value="1"/>
</dbReference>
<proteinExistence type="predicted"/>
<reference evidence="2" key="1">
    <citation type="submission" date="2021-01" db="EMBL/GenBank/DDBJ databases">
        <authorList>
            <person name="Corre E."/>
            <person name="Pelletier E."/>
            <person name="Niang G."/>
            <person name="Scheremetjew M."/>
            <person name="Finn R."/>
            <person name="Kale V."/>
            <person name="Holt S."/>
            <person name="Cochrane G."/>
            <person name="Meng A."/>
            <person name="Brown T."/>
            <person name="Cohen L."/>
        </authorList>
    </citation>
    <scope>NUCLEOTIDE SEQUENCE</scope>
    <source>
        <strain evidence="2">NY070348D</strain>
    </source>
</reference>
<dbReference type="Pfam" id="PF10607">
    <property type="entry name" value="CTLH"/>
    <property type="match status" value="1"/>
</dbReference>
<dbReference type="InterPro" id="IPR050618">
    <property type="entry name" value="Ubq-SigPath_Reg"/>
</dbReference>